<feature type="compositionally biased region" description="Acidic residues" evidence="1">
    <location>
        <begin position="1"/>
        <end position="18"/>
    </location>
</feature>
<organism evidence="2 3">
    <name type="scientific">Phytophthora megakarya</name>
    <dbReference type="NCBI Taxonomy" id="4795"/>
    <lineage>
        <taxon>Eukaryota</taxon>
        <taxon>Sar</taxon>
        <taxon>Stramenopiles</taxon>
        <taxon>Oomycota</taxon>
        <taxon>Peronosporomycetes</taxon>
        <taxon>Peronosporales</taxon>
        <taxon>Peronosporaceae</taxon>
        <taxon>Phytophthora</taxon>
    </lineage>
</organism>
<feature type="compositionally biased region" description="Basic residues" evidence="1">
    <location>
        <begin position="184"/>
        <end position="193"/>
    </location>
</feature>
<reference evidence="3" key="1">
    <citation type="submission" date="2017-03" db="EMBL/GenBank/DDBJ databases">
        <title>Phytopthora megakarya and P. palmivora, two closely related causual agents of cacao black pod achieved similar genome size and gene model numbers by different mechanisms.</title>
        <authorList>
            <person name="Ali S."/>
            <person name="Shao J."/>
            <person name="Larry D.J."/>
            <person name="Kronmiller B."/>
            <person name="Shen D."/>
            <person name="Strem M.D."/>
            <person name="Melnick R.L."/>
            <person name="Guiltinan M.J."/>
            <person name="Tyler B.M."/>
            <person name="Meinhardt L.W."/>
            <person name="Bailey B.A."/>
        </authorList>
    </citation>
    <scope>NUCLEOTIDE SEQUENCE [LARGE SCALE GENOMIC DNA]</scope>
    <source>
        <strain evidence="3">zdho120</strain>
    </source>
</reference>
<dbReference type="Proteomes" id="UP000198211">
    <property type="component" value="Unassembled WGS sequence"/>
</dbReference>
<feature type="region of interest" description="Disordered" evidence="1">
    <location>
        <begin position="60"/>
        <end position="79"/>
    </location>
</feature>
<feature type="compositionally biased region" description="Basic and acidic residues" evidence="1">
    <location>
        <begin position="148"/>
        <end position="183"/>
    </location>
</feature>
<comment type="caution">
    <text evidence="2">The sequence shown here is derived from an EMBL/GenBank/DDBJ whole genome shotgun (WGS) entry which is preliminary data.</text>
</comment>
<sequence length="220" mass="25577">MELPEDTYENELIDEFDALEPQAPASTKPPNTSPLQESANLGQPKRPKSHKKTAFPTIYPTFDDTVKAPEVPTPSKVPLQHEKIIATEQQLDNPLPVEISREELMSEEELQRNRRQIEREMLDYQRRFDHVAQVLAGETPQQIQGRKKREEERLERQEKRHEAMETRLQHQIERLEEREERRARIQAKHHRASRSPSPSSGREGEDEPAQDVGSGKLDQE</sequence>
<feature type="compositionally biased region" description="Polar residues" evidence="1">
    <location>
        <begin position="24"/>
        <end position="41"/>
    </location>
</feature>
<evidence type="ECO:0000256" key="1">
    <source>
        <dbReference type="SAM" id="MobiDB-lite"/>
    </source>
</evidence>
<protein>
    <submittedName>
        <fullName evidence="2">Uncharacterized protein</fullName>
    </submittedName>
</protein>
<accession>A0A225WJI2</accession>
<feature type="region of interest" description="Disordered" evidence="1">
    <location>
        <begin position="135"/>
        <end position="220"/>
    </location>
</feature>
<gene>
    <name evidence="2" type="ORF">PHMEG_0008227</name>
</gene>
<proteinExistence type="predicted"/>
<evidence type="ECO:0000313" key="2">
    <source>
        <dbReference type="EMBL" id="OWZ17775.1"/>
    </source>
</evidence>
<evidence type="ECO:0000313" key="3">
    <source>
        <dbReference type="Proteomes" id="UP000198211"/>
    </source>
</evidence>
<dbReference type="OrthoDB" id="128926at2759"/>
<keyword evidence="3" id="KW-1185">Reference proteome</keyword>
<name>A0A225WJI2_9STRA</name>
<dbReference type="EMBL" id="NBNE01000693">
    <property type="protein sequence ID" value="OWZ17775.1"/>
    <property type="molecule type" value="Genomic_DNA"/>
</dbReference>
<dbReference type="AlphaFoldDB" id="A0A225WJI2"/>
<feature type="region of interest" description="Disordered" evidence="1">
    <location>
        <begin position="1"/>
        <end position="55"/>
    </location>
</feature>